<evidence type="ECO:0000256" key="1">
    <source>
        <dbReference type="SAM" id="MobiDB-lite"/>
    </source>
</evidence>
<keyword evidence="3" id="KW-1185">Reference proteome</keyword>
<reference evidence="2 3" key="1">
    <citation type="journal article" date="2015" name="Genome Biol. Evol.">
        <title>Comparative Genomics of a Bacterivorous Green Alga Reveals Evolutionary Causalities and Consequences of Phago-Mixotrophic Mode of Nutrition.</title>
        <authorList>
            <person name="Burns J.A."/>
            <person name="Paasch A."/>
            <person name="Narechania A."/>
            <person name="Kim E."/>
        </authorList>
    </citation>
    <scope>NUCLEOTIDE SEQUENCE [LARGE SCALE GENOMIC DNA]</scope>
    <source>
        <strain evidence="2 3">PLY_AMNH</strain>
    </source>
</reference>
<proteinExistence type="predicted"/>
<evidence type="ECO:0000313" key="3">
    <source>
        <dbReference type="Proteomes" id="UP001190700"/>
    </source>
</evidence>
<comment type="caution">
    <text evidence="2">The sequence shown here is derived from an EMBL/GenBank/DDBJ whole genome shotgun (WGS) entry which is preliminary data.</text>
</comment>
<dbReference type="EMBL" id="LGRX02023148">
    <property type="protein sequence ID" value="KAK3254843.1"/>
    <property type="molecule type" value="Genomic_DNA"/>
</dbReference>
<gene>
    <name evidence="2" type="ORF">CYMTET_35958</name>
</gene>
<dbReference type="Proteomes" id="UP001190700">
    <property type="component" value="Unassembled WGS sequence"/>
</dbReference>
<accession>A0AAE0F885</accession>
<evidence type="ECO:0000313" key="2">
    <source>
        <dbReference type="EMBL" id="KAK3254843.1"/>
    </source>
</evidence>
<protein>
    <submittedName>
        <fullName evidence="2">Uncharacterized protein</fullName>
    </submittedName>
</protein>
<dbReference type="AlphaFoldDB" id="A0AAE0F885"/>
<organism evidence="2 3">
    <name type="scientific">Cymbomonas tetramitiformis</name>
    <dbReference type="NCBI Taxonomy" id="36881"/>
    <lineage>
        <taxon>Eukaryota</taxon>
        <taxon>Viridiplantae</taxon>
        <taxon>Chlorophyta</taxon>
        <taxon>Pyramimonadophyceae</taxon>
        <taxon>Pyramimonadales</taxon>
        <taxon>Pyramimonadaceae</taxon>
        <taxon>Cymbomonas</taxon>
    </lineage>
</organism>
<sequence length="86" mass="9438">MSHQEPETSKPIQKTSLKRSRSAEPLAPKLTKGVQGAKAPKPLKKEAVIPMLISLLDEGLGHDIITTAQKEKLEALSFELLEHESL</sequence>
<feature type="region of interest" description="Disordered" evidence="1">
    <location>
        <begin position="1"/>
        <end position="41"/>
    </location>
</feature>
<name>A0AAE0F885_9CHLO</name>